<feature type="transmembrane region" description="Helical" evidence="8">
    <location>
        <begin position="350"/>
        <end position="371"/>
    </location>
</feature>
<feature type="transmembrane region" description="Helical" evidence="8">
    <location>
        <begin position="82"/>
        <end position="101"/>
    </location>
</feature>
<feature type="transmembrane region" description="Helical" evidence="8">
    <location>
        <begin position="51"/>
        <end position="70"/>
    </location>
</feature>
<evidence type="ECO:0000259" key="9">
    <source>
        <dbReference type="PROSITE" id="PS50850"/>
    </source>
</evidence>
<keyword evidence="7 8" id="KW-0472">Membrane</keyword>
<evidence type="ECO:0000256" key="2">
    <source>
        <dbReference type="ARBA" id="ARBA00006236"/>
    </source>
</evidence>
<evidence type="ECO:0000256" key="6">
    <source>
        <dbReference type="ARBA" id="ARBA00022989"/>
    </source>
</evidence>
<keyword evidence="11" id="KW-1185">Reference proteome</keyword>
<comment type="similarity">
    <text evidence="2 8">Belongs to the major facilitator superfamily. Bcr/CmlA family.</text>
</comment>
<feature type="transmembrane region" description="Helical" evidence="8">
    <location>
        <begin position="312"/>
        <end position="329"/>
    </location>
</feature>
<dbReference type="AlphaFoldDB" id="A0A7G5IHW5"/>
<evidence type="ECO:0000313" key="10">
    <source>
        <dbReference type="EMBL" id="QMW22957.1"/>
    </source>
</evidence>
<sequence>MNLALPTRTRRPGLGEILLLGCLTAFGAISIDLYIPALPTIAQAFATDTGHVQLSMSVFFLGMAVGQLIYGPLSDRIGRRPPLLIGCTVYALASLLCAAAPSLEWLIAGRLAQALGACAGLVVARAIVRDRYDTVEGARLFSLLTLVLAVAPMLAPSLGGLLLHVSGWRSIFIVLALFGGLLGLAVWRRLEESRSSLTAATAAAESPLSSYAALFRNRRLIGFLLAGAFNGAALFTYVAGASPVFLGHYGVSTATFGWIFAVNAAGLIAASQVNRWLLGRYPPARIIAIGSIGSSLGGLLLVALALTGAGGMAGMMAALFVTLTSYGFVSTNSTALALAQDPARAGAISAMIGGASFGFGAVASSTAAALYDGTPLAMAAVMAAGFAFSSLALFGLARR</sequence>
<feature type="domain" description="Major facilitator superfamily (MFS) profile" evidence="9">
    <location>
        <begin position="16"/>
        <end position="399"/>
    </location>
</feature>
<evidence type="ECO:0000256" key="7">
    <source>
        <dbReference type="ARBA" id="ARBA00023136"/>
    </source>
</evidence>
<evidence type="ECO:0000256" key="3">
    <source>
        <dbReference type="ARBA" id="ARBA00022448"/>
    </source>
</evidence>
<reference evidence="10 11" key="1">
    <citation type="submission" date="2020-07" db="EMBL/GenBank/DDBJ databases">
        <title>Complete genome sequence for Sandaracinobacter sp. M6.</title>
        <authorList>
            <person name="Tang Y."/>
            <person name="Liu Q."/>
            <person name="Guo Z."/>
            <person name="Lei P."/>
            <person name="Huang B."/>
        </authorList>
    </citation>
    <scope>NUCLEOTIDE SEQUENCE [LARGE SCALE GENOMIC DNA]</scope>
    <source>
        <strain evidence="10 11">M6</strain>
    </source>
</reference>
<keyword evidence="3 8" id="KW-0813">Transport</keyword>
<keyword evidence="8" id="KW-0997">Cell inner membrane</keyword>
<feature type="transmembrane region" description="Helical" evidence="8">
    <location>
        <begin position="140"/>
        <end position="162"/>
    </location>
</feature>
<organism evidence="10 11">
    <name type="scientific">Sandaracinobacteroides saxicola</name>
    <dbReference type="NCBI Taxonomy" id="2759707"/>
    <lineage>
        <taxon>Bacteria</taxon>
        <taxon>Pseudomonadati</taxon>
        <taxon>Pseudomonadota</taxon>
        <taxon>Alphaproteobacteria</taxon>
        <taxon>Sphingomonadales</taxon>
        <taxon>Sphingosinicellaceae</taxon>
        <taxon>Sandaracinobacteroides</taxon>
    </lineage>
</organism>
<evidence type="ECO:0000256" key="5">
    <source>
        <dbReference type="ARBA" id="ARBA00022692"/>
    </source>
</evidence>
<feature type="transmembrane region" description="Helical" evidence="8">
    <location>
        <begin position="220"/>
        <end position="239"/>
    </location>
</feature>
<evidence type="ECO:0000313" key="11">
    <source>
        <dbReference type="Proteomes" id="UP000515292"/>
    </source>
</evidence>
<dbReference type="GO" id="GO:0042910">
    <property type="term" value="F:xenobiotic transmembrane transporter activity"/>
    <property type="evidence" value="ECO:0007669"/>
    <property type="project" value="InterPro"/>
</dbReference>
<dbReference type="RefSeq" id="WP_182296342.1">
    <property type="nucleotide sequence ID" value="NZ_CP059851.1"/>
</dbReference>
<dbReference type="CDD" id="cd17320">
    <property type="entry name" value="MFS_MdfA_MDR_like"/>
    <property type="match status" value="1"/>
</dbReference>
<dbReference type="PROSITE" id="PS50850">
    <property type="entry name" value="MFS"/>
    <property type="match status" value="1"/>
</dbReference>
<dbReference type="GO" id="GO:0015385">
    <property type="term" value="F:sodium:proton antiporter activity"/>
    <property type="evidence" value="ECO:0007669"/>
    <property type="project" value="TreeGrafter"/>
</dbReference>
<evidence type="ECO:0000256" key="4">
    <source>
        <dbReference type="ARBA" id="ARBA00022475"/>
    </source>
</evidence>
<dbReference type="GO" id="GO:0005886">
    <property type="term" value="C:plasma membrane"/>
    <property type="evidence" value="ECO:0007669"/>
    <property type="project" value="UniProtKB-SubCell"/>
</dbReference>
<protein>
    <recommendedName>
        <fullName evidence="8">Bcr/CflA family efflux transporter</fullName>
    </recommendedName>
</protein>
<evidence type="ECO:0000256" key="1">
    <source>
        <dbReference type="ARBA" id="ARBA00004651"/>
    </source>
</evidence>
<dbReference type="NCBIfam" id="TIGR00710">
    <property type="entry name" value="efflux_Bcr_CflA"/>
    <property type="match status" value="1"/>
</dbReference>
<dbReference type="GO" id="GO:1990961">
    <property type="term" value="P:xenobiotic detoxification by transmembrane export across the plasma membrane"/>
    <property type="evidence" value="ECO:0007669"/>
    <property type="project" value="InterPro"/>
</dbReference>
<dbReference type="PANTHER" id="PTHR23502">
    <property type="entry name" value="MAJOR FACILITATOR SUPERFAMILY"/>
    <property type="match status" value="1"/>
</dbReference>
<dbReference type="Pfam" id="PF07690">
    <property type="entry name" value="MFS_1"/>
    <property type="match status" value="1"/>
</dbReference>
<dbReference type="InterPro" id="IPR036259">
    <property type="entry name" value="MFS_trans_sf"/>
</dbReference>
<dbReference type="InterPro" id="IPR020846">
    <property type="entry name" value="MFS_dom"/>
</dbReference>
<feature type="transmembrane region" description="Helical" evidence="8">
    <location>
        <begin position="107"/>
        <end position="128"/>
    </location>
</feature>
<dbReference type="SUPFAM" id="SSF103473">
    <property type="entry name" value="MFS general substrate transporter"/>
    <property type="match status" value="1"/>
</dbReference>
<keyword evidence="5 8" id="KW-0812">Transmembrane</keyword>
<gene>
    <name evidence="10" type="ORF">H3309_00115</name>
</gene>
<feature type="transmembrane region" description="Helical" evidence="8">
    <location>
        <begin position="377"/>
        <end position="397"/>
    </location>
</feature>
<feature type="transmembrane region" description="Helical" evidence="8">
    <location>
        <begin position="251"/>
        <end position="274"/>
    </location>
</feature>
<dbReference type="FunFam" id="1.20.1720.10:FF:000005">
    <property type="entry name" value="Bcr/CflA family efflux transporter"/>
    <property type="match status" value="1"/>
</dbReference>
<dbReference type="PANTHER" id="PTHR23502:SF132">
    <property type="entry name" value="POLYAMINE TRANSPORTER 2-RELATED"/>
    <property type="match status" value="1"/>
</dbReference>
<accession>A0A7G5IHW5</accession>
<dbReference type="KEGG" id="sand:H3309_00115"/>
<evidence type="ECO:0000256" key="8">
    <source>
        <dbReference type="RuleBase" id="RU365088"/>
    </source>
</evidence>
<proteinExistence type="inferred from homology"/>
<comment type="subcellular location">
    <subcellularLocation>
        <location evidence="8">Cell inner membrane</location>
        <topology evidence="8">Multi-pass membrane protein</topology>
    </subcellularLocation>
    <subcellularLocation>
        <location evidence="1">Cell membrane</location>
        <topology evidence="1">Multi-pass membrane protein</topology>
    </subcellularLocation>
</comment>
<feature type="transmembrane region" description="Helical" evidence="8">
    <location>
        <begin position="12"/>
        <end position="31"/>
    </location>
</feature>
<dbReference type="Gene3D" id="1.20.1720.10">
    <property type="entry name" value="Multidrug resistance protein D"/>
    <property type="match status" value="1"/>
</dbReference>
<dbReference type="InterPro" id="IPR004812">
    <property type="entry name" value="Efflux_drug-R_Bcr/CmlA"/>
</dbReference>
<dbReference type="Proteomes" id="UP000515292">
    <property type="component" value="Chromosome"/>
</dbReference>
<feature type="transmembrane region" description="Helical" evidence="8">
    <location>
        <begin position="168"/>
        <end position="187"/>
    </location>
</feature>
<keyword evidence="6 8" id="KW-1133">Transmembrane helix</keyword>
<dbReference type="InterPro" id="IPR011701">
    <property type="entry name" value="MFS"/>
</dbReference>
<keyword evidence="4" id="KW-1003">Cell membrane</keyword>
<dbReference type="EMBL" id="CP059851">
    <property type="protein sequence ID" value="QMW22957.1"/>
    <property type="molecule type" value="Genomic_DNA"/>
</dbReference>
<name>A0A7G5IHW5_9SPHN</name>
<feature type="transmembrane region" description="Helical" evidence="8">
    <location>
        <begin position="286"/>
        <end position="306"/>
    </location>
</feature>